<evidence type="ECO:0000256" key="2">
    <source>
        <dbReference type="SAM" id="Phobius"/>
    </source>
</evidence>
<organism evidence="3">
    <name type="scientific">Streptomyces haneummycinicus</name>
    <dbReference type="NCBI Taxonomy" id="3074435"/>
    <lineage>
        <taxon>Bacteria</taxon>
        <taxon>Bacillati</taxon>
        <taxon>Actinomycetota</taxon>
        <taxon>Actinomycetes</taxon>
        <taxon>Kitasatosporales</taxon>
        <taxon>Streptomycetaceae</taxon>
        <taxon>Streptomyces</taxon>
    </lineage>
</organism>
<gene>
    <name evidence="3" type="ORF">SHKM778_78450</name>
</gene>
<name>A0AAT9HVC2_9ACTN</name>
<keyword evidence="2" id="KW-1133">Transmembrane helix</keyword>
<dbReference type="EMBL" id="AP035768">
    <property type="protein sequence ID" value="BFO21457.1"/>
    <property type="molecule type" value="Genomic_DNA"/>
</dbReference>
<evidence type="ECO:0000313" key="3">
    <source>
        <dbReference type="EMBL" id="BFO21457.1"/>
    </source>
</evidence>
<reference evidence="3" key="2">
    <citation type="submission" date="2024-07" db="EMBL/GenBank/DDBJ databases">
        <title>Streptomyces haneummycinica sp. nov., a new antibiotic-producing actinobacterium isolated from marine sediment.</title>
        <authorList>
            <person name="Uemura M."/>
            <person name="Hamada M."/>
            <person name="Hirano S."/>
            <person name="Kobayashi K."/>
            <person name="Ohshiro T."/>
            <person name="Kobayashi T."/>
            <person name="Terahara T."/>
        </authorList>
    </citation>
    <scope>NUCLEOTIDE SEQUENCE</scope>
    <source>
        <strain evidence="3">KM77-8</strain>
    </source>
</reference>
<feature type="region of interest" description="Disordered" evidence="1">
    <location>
        <begin position="95"/>
        <end position="117"/>
    </location>
</feature>
<evidence type="ECO:0000256" key="1">
    <source>
        <dbReference type="SAM" id="MobiDB-lite"/>
    </source>
</evidence>
<protein>
    <submittedName>
        <fullName evidence="3">Uncharacterized protein</fullName>
    </submittedName>
</protein>
<dbReference type="AlphaFoldDB" id="A0AAT9HVC2"/>
<proteinExistence type="predicted"/>
<sequence length="117" mass="11549">MPPALAAWGTAAVMLHAPPGRAAGTVIAALLTAGALLVGRGRLTGRGRATAHAVAAVLLCVAAAAGSAGLHGADLRRGPVPALAREYARVTAEVEITSDPGSPGPGSAATTWPRRPY</sequence>
<reference evidence="3" key="1">
    <citation type="submission" date="2024-06" db="EMBL/GenBank/DDBJ databases">
        <authorList>
            <consortium name="consrtm"/>
            <person name="Uemura M."/>
            <person name="Terahara T."/>
        </authorList>
    </citation>
    <scope>NUCLEOTIDE SEQUENCE</scope>
    <source>
        <strain evidence="3">KM77-8</strain>
    </source>
</reference>
<feature type="transmembrane region" description="Helical" evidence="2">
    <location>
        <begin position="49"/>
        <end position="70"/>
    </location>
</feature>
<keyword evidence="2" id="KW-0812">Transmembrane</keyword>
<accession>A0AAT9HVC2</accession>
<keyword evidence="2" id="KW-0472">Membrane</keyword>